<dbReference type="PANTHER" id="PTHR43880:SF12">
    <property type="entry name" value="ALCOHOL DEHYDROGENASE CLASS-3"/>
    <property type="match status" value="1"/>
</dbReference>
<proteinExistence type="predicted"/>
<dbReference type="AlphaFoldDB" id="A0A6M3MEU2"/>
<sequence length="309" mass="33660">MKAAVLEHINKDLVIRELNIPELEYGQVLVQVKASGICGKQIGEIAGNYGEDKFLPHLLGHEGGGIVDSIGEGVTTVKGGDHVVMHWRKGTGIESTFPKYNTSVNIFDGTTEEKRVGAGLITTFNEYAVVSENRVTKIEEDVPFEVAALMGCAITTGFGVVFNEIQLKPYNSITVIGCGGIGLNIIQAAKLVGAYPIVAIEKLKWKLDMAANFGATHLFTSLREEGNVETDFLVESHNGVFIADSHGRRESKGGETTPERDIPMYLERLWRSNRVKVSQLITHTFSLEEINVALDVVKSGSAGRCIIIM</sequence>
<dbReference type="SUPFAM" id="SSF50129">
    <property type="entry name" value="GroES-like"/>
    <property type="match status" value="1"/>
</dbReference>
<evidence type="ECO:0000256" key="1">
    <source>
        <dbReference type="ARBA" id="ARBA00022723"/>
    </source>
</evidence>
<reference evidence="7" key="1">
    <citation type="submission" date="2020-03" db="EMBL/GenBank/DDBJ databases">
        <title>The deep terrestrial virosphere.</title>
        <authorList>
            <person name="Holmfeldt K."/>
            <person name="Nilsson E."/>
            <person name="Simone D."/>
            <person name="Lopez-Fernandez M."/>
            <person name="Wu X."/>
            <person name="de Brujin I."/>
            <person name="Lundin D."/>
            <person name="Andersson A."/>
            <person name="Bertilsson S."/>
            <person name="Dopson M."/>
        </authorList>
    </citation>
    <scope>NUCLEOTIDE SEQUENCE</scope>
    <source>
        <strain evidence="7">MM171B00830</strain>
    </source>
</reference>
<keyword evidence="4" id="KW-0520">NAD</keyword>
<gene>
    <name evidence="7" type="ORF">MM171B00830_0002</name>
</gene>
<dbReference type="PROSITE" id="PS00059">
    <property type="entry name" value="ADH_ZINC"/>
    <property type="match status" value="1"/>
</dbReference>
<evidence type="ECO:0000256" key="3">
    <source>
        <dbReference type="ARBA" id="ARBA00023002"/>
    </source>
</evidence>
<evidence type="ECO:0000259" key="5">
    <source>
        <dbReference type="Pfam" id="PF00107"/>
    </source>
</evidence>
<dbReference type="Pfam" id="PF08240">
    <property type="entry name" value="ADH_N"/>
    <property type="match status" value="1"/>
</dbReference>
<evidence type="ECO:0000259" key="6">
    <source>
        <dbReference type="Pfam" id="PF08240"/>
    </source>
</evidence>
<feature type="domain" description="Alcohol dehydrogenase-like C-terminal" evidence="5">
    <location>
        <begin position="180"/>
        <end position="225"/>
    </location>
</feature>
<keyword evidence="1" id="KW-0479">Metal-binding</keyword>
<dbReference type="PANTHER" id="PTHR43880">
    <property type="entry name" value="ALCOHOL DEHYDROGENASE"/>
    <property type="match status" value="1"/>
</dbReference>
<dbReference type="GO" id="GO:0051903">
    <property type="term" value="F:S-(hydroxymethyl)glutathione dehydrogenase [NAD(P)+] activity"/>
    <property type="evidence" value="ECO:0007669"/>
    <property type="project" value="TreeGrafter"/>
</dbReference>
<dbReference type="InterPro" id="IPR011032">
    <property type="entry name" value="GroES-like_sf"/>
</dbReference>
<evidence type="ECO:0000256" key="4">
    <source>
        <dbReference type="ARBA" id="ARBA00023027"/>
    </source>
</evidence>
<protein>
    <submittedName>
        <fullName evidence="7">Putative alcohol dehydrogenase</fullName>
    </submittedName>
</protein>
<evidence type="ECO:0000313" key="7">
    <source>
        <dbReference type="EMBL" id="QJB03252.1"/>
    </source>
</evidence>
<dbReference type="EMBL" id="MT143834">
    <property type="protein sequence ID" value="QJB03252.1"/>
    <property type="molecule type" value="Genomic_DNA"/>
</dbReference>
<dbReference type="GO" id="GO:0005829">
    <property type="term" value="C:cytosol"/>
    <property type="evidence" value="ECO:0007669"/>
    <property type="project" value="TreeGrafter"/>
</dbReference>
<dbReference type="SUPFAM" id="SSF51735">
    <property type="entry name" value="NAD(P)-binding Rossmann-fold domains"/>
    <property type="match status" value="1"/>
</dbReference>
<dbReference type="Pfam" id="PF00107">
    <property type="entry name" value="ADH_zinc_N"/>
    <property type="match status" value="1"/>
</dbReference>
<organism evidence="7">
    <name type="scientific">viral metagenome</name>
    <dbReference type="NCBI Taxonomy" id="1070528"/>
    <lineage>
        <taxon>unclassified sequences</taxon>
        <taxon>metagenomes</taxon>
        <taxon>organismal metagenomes</taxon>
    </lineage>
</organism>
<dbReference type="InterPro" id="IPR002328">
    <property type="entry name" value="ADH_Zn_CS"/>
</dbReference>
<dbReference type="GO" id="GO:0046294">
    <property type="term" value="P:formaldehyde catabolic process"/>
    <property type="evidence" value="ECO:0007669"/>
    <property type="project" value="TreeGrafter"/>
</dbReference>
<dbReference type="InterPro" id="IPR013149">
    <property type="entry name" value="ADH-like_C"/>
</dbReference>
<name>A0A6M3MEU2_9ZZZZ</name>
<dbReference type="InterPro" id="IPR013154">
    <property type="entry name" value="ADH-like_N"/>
</dbReference>
<dbReference type="GO" id="GO:0008270">
    <property type="term" value="F:zinc ion binding"/>
    <property type="evidence" value="ECO:0007669"/>
    <property type="project" value="InterPro"/>
</dbReference>
<dbReference type="InterPro" id="IPR036291">
    <property type="entry name" value="NAD(P)-bd_dom_sf"/>
</dbReference>
<dbReference type="Gene3D" id="3.90.180.10">
    <property type="entry name" value="Medium-chain alcohol dehydrogenases, catalytic domain"/>
    <property type="match status" value="2"/>
</dbReference>
<dbReference type="Gene3D" id="3.40.50.720">
    <property type="entry name" value="NAD(P)-binding Rossmann-like Domain"/>
    <property type="match status" value="1"/>
</dbReference>
<keyword evidence="3" id="KW-0560">Oxidoreductase</keyword>
<accession>A0A6M3MEU2</accession>
<evidence type="ECO:0000256" key="2">
    <source>
        <dbReference type="ARBA" id="ARBA00022833"/>
    </source>
</evidence>
<keyword evidence="2" id="KW-0862">Zinc</keyword>
<feature type="domain" description="Alcohol dehydrogenase-like N-terminal" evidence="6">
    <location>
        <begin position="26"/>
        <end position="139"/>
    </location>
</feature>